<reference evidence="6" key="1">
    <citation type="submission" date="2016-10" db="EMBL/GenBank/DDBJ databases">
        <authorList>
            <person name="de Groot N.N."/>
        </authorList>
    </citation>
    <scope>NUCLEOTIDE SEQUENCE [LARGE SCALE GENOMIC DNA]</scope>
    <source>
        <strain evidence="6">DSM 15758</strain>
    </source>
</reference>
<evidence type="ECO:0000256" key="2">
    <source>
        <dbReference type="ARBA" id="ARBA00022741"/>
    </source>
</evidence>
<evidence type="ECO:0000313" key="5">
    <source>
        <dbReference type="EMBL" id="SCZ48399.1"/>
    </source>
</evidence>
<dbReference type="InterPro" id="IPR018145">
    <property type="entry name" value="CagE_TrbE_VirB_cntrl_dom"/>
</dbReference>
<evidence type="ECO:0000259" key="4">
    <source>
        <dbReference type="Pfam" id="PF03135"/>
    </source>
</evidence>
<dbReference type="Pfam" id="PF03135">
    <property type="entry name" value="CagE_TrbE_VirB"/>
    <property type="match status" value="1"/>
</dbReference>
<dbReference type="RefSeq" id="WP_256326456.1">
    <property type="nucleotide sequence ID" value="NZ_FMWB01000024.1"/>
</dbReference>
<dbReference type="PANTHER" id="PTHR30121">
    <property type="entry name" value="UNCHARACTERIZED PROTEIN YJGR-RELATED"/>
    <property type="match status" value="1"/>
</dbReference>
<dbReference type="SUPFAM" id="SSF52540">
    <property type="entry name" value="P-loop containing nucleoside triphosphate hydrolases"/>
    <property type="match status" value="1"/>
</dbReference>
<dbReference type="Proteomes" id="UP000183046">
    <property type="component" value="Unassembled WGS sequence"/>
</dbReference>
<protein>
    <submittedName>
        <fullName evidence="5">Type IV secretion system protein VirB4</fullName>
    </submittedName>
</protein>
<evidence type="ECO:0000256" key="3">
    <source>
        <dbReference type="ARBA" id="ARBA00022840"/>
    </source>
</evidence>
<accession>A0A1G5PGX5</accession>
<keyword evidence="3" id="KW-0067">ATP-binding</keyword>
<organism evidence="5 6">
    <name type="scientific">Pseudomonas oryzihabitans</name>
    <dbReference type="NCBI Taxonomy" id="47885"/>
    <lineage>
        <taxon>Bacteria</taxon>
        <taxon>Pseudomonadati</taxon>
        <taxon>Pseudomonadota</taxon>
        <taxon>Gammaproteobacteria</taxon>
        <taxon>Pseudomonadales</taxon>
        <taxon>Pseudomonadaceae</taxon>
        <taxon>Pseudomonas</taxon>
    </lineage>
</organism>
<evidence type="ECO:0000256" key="1">
    <source>
        <dbReference type="ARBA" id="ARBA00006512"/>
    </source>
</evidence>
<proteinExistence type="inferred from homology"/>
<keyword evidence="2" id="KW-0547">Nucleotide-binding</keyword>
<dbReference type="Gene3D" id="3.40.50.300">
    <property type="entry name" value="P-loop containing nucleotide triphosphate hydrolases"/>
    <property type="match status" value="1"/>
</dbReference>
<evidence type="ECO:0000313" key="6">
    <source>
        <dbReference type="Proteomes" id="UP000183046"/>
    </source>
</evidence>
<dbReference type="GO" id="GO:0005524">
    <property type="term" value="F:ATP binding"/>
    <property type="evidence" value="ECO:0007669"/>
    <property type="project" value="UniProtKB-KW"/>
</dbReference>
<dbReference type="InterPro" id="IPR051162">
    <property type="entry name" value="T4SS_component"/>
</dbReference>
<name>A0A1G5PGX5_9PSED</name>
<dbReference type="PANTHER" id="PTHR30121:SF12">
    <property type="entry name" value="TYPE IV SECRETION SYSTEM PROTEIN CAGE"/>
    <property type="match status" value="1"/>
</dbReference>
<gene>
    <name evidence="5" type="ORF">SAMN05216279_12420</name>
</gene>
<dbReference type="EMBL" id="FMWB01000024">
    <property type="protein sequence ID" value="SCZ48399.1"/>
    <property type="molecule type" value="Genomic_DNA"/>
</dbReference>
<comment type="similarity">
    <text evidence="1">Belongs to the TrbE/VirB4 family.</text>
</comment>
<comment type="caution">
    <text evidence="5">The sequence shown here is derived from an EMBL/GenBank/DDBJ whole genome shotgun (WGS) entry which is preliminary data.</text>
</comment>
<dbReference type="Gene3D" id="1.10.8.730">
    <property type="match status" value="1"/>
</dbReference>
<feature type="domain" description="CagE TrbE VirB component of type IV transporter system central" evidence="4">
    <location>
        <begin position="258"/>
        <end position="460"/>
    </location>
</feature>
<dbReference type="InterPro" id="IPR027417">
    <property type="entry name" value="P-loop_NTPase"/>
</dbReference>
<dbReference type="AlphaFoldDB" id="A0A1G5PGX5"/>
<sequence>MRLVDTAFKKLTKNMDLSLGVQQPEGAALDDDELLVSAMVPYDVHYDDQTVMTSEEALVQVIKVDGLLFDSLSAEQIKRFEHQRNTVLRTVASSDMTIYVHVVRRKTTDFPDGVGSTWFAQQYNQRLRKRYESRGFFVNDIYISLVRKRFRAGMPGLMDRAVALMTGTEASKTEAESMEAMADALYKASNLVLRSLSDYGLRRLQIQRHPQATDGLIDRESAFQAVQRYRLKWATFKTELGDLEEYDAEAVYDFLGEEFCELSSFFNYLINLDDRRVPVTDLKINEALPYARLNFRVLANMCEVRGSTSSKIGAVLSMGEWPRRTPSRMLDKFLQQPVEYVITQSFSFINRIESEQGMMDETRRLTVDDKHNISEDDQKELKQGISDLRRGNAVNGAHHLTIFVHVDSLPMTTEANREINRRNLDHAVGLVEGCFVEMLVKPVREWFALETFFWSQLPGQKEALIGRRGKIKSTNFAGFASLHNFARGRRDGNLWGPAITAFETESNTQYNFNFHREMEGMVAGHTAMAADTGSGKTTLLAALISEADKAQPLVFWFDNRYGAKVFMKAMGGIHTTLSPHGQMRWNPFKLPDTPENRAYLVDWQVQMRECYATTPTSADDIKRFKTAVEENYLLPEQDRRLRNVVWTYGQGELADVMAIWHGAKGVTGANAGVFDNAEDTIDLSKARHYCFEMMELLKGGEARPELPVVMSYPLHRIEQAMNGRPFILVLEEGQNLVKNDFWRKRIDNFIMQIRRKNGLIIFVTPDAKYFRSETDSIDKQTVTKIYLAGDQVKDEDHQNLTEVEREWLRKLNQKDRKFLIRRGQESIRACFDLSSDKPEEDLSDFIPVLSSNDVGVALMESIIERLGTDDPEVWVPVFMAEAKTKNTHNLKAVR</sequence>